<reference evidence="2 3" key="1">
    <citation type="journal article" date="2007" name="Science">
        <title>The Fusarium graminearum genome reveals a link between localized polymorphism and pathogen specialization.</title>
        <authorList>
            <person name="Cuomo C.A."/>
            <person name="Gueldener U."/>
            <person name="Xu J.-R."/>
            <person name="Trail F."/>
            <person name="Turgeon B.G."/>
            <person name="Di Pietro A."/>
            <person name="Walton J.D."/>
            <person name="Ma L.-J."/>
            <person name="Baker S.E."/>
            <person name="Rep M."/>
            <person name="Adam G."/>
            <person name="Antoniw J."/>
            <person name="Baldwin T."/>
            <person name="Calvo S.E."/>
            <person name="Chang Y.-L."/>
            <person name="DeCaprio D."/>
            <person name="Gale L.R."/>
            <person name="Gnerre S."/>
            <person name="Goswami R.S."/>
            <person name="Hammond-Kosack K."/>
            <person name="Harris L.J."/>
            <person name="Hilburn K."/>
            <person name="Kennell J.C."/>
            <person name="Kroken S."/>
            <person name="Magnuson J.K."/>
            <person name="Mannhaupt G."/>
            <person name="Mauceli E.W."/>
            <person name="Mewes H.-W."/>
            <person name="Mitterbauer R."/>
            <person name="Muehlbauer G."/>
            <person name="Muensterkoetter M."/>
            <person name="Nelson D."/>
            <person name="O'Donnell K."/>
            <person name="Ouellet T."/>
            <person name="Qi W."/>
            <person name="Quesneville H."/>
            <person name="Roncero M.I.G."/>
            <person name="Seong K.-Y."/>
            <person name="Tetko I.V."/>
            <person name="Urban M."/>
            <person name="Waalwijk C."/>
            <person name="Ward T.J."/>
            <person name="Yao J."/>
            <person name="Birren B.W."/>
            <person name="Kistler H.C."/>
        </authorList>
    </citation>
    <scope>NUCLEOTIDE SEQUENCE [LARGE SCALE GENOMIC DNA]</scope>
    <source>
        <strain evidence="3">ATCC MYA-4620 / CBS 123657 / FGSC 9075 / NRRL 31084 / PH-1</strain>
        <strain evidence="2">PH-1 / ATCC MYA-4620 / FGSC 9075 / NRRL 31084</strain>
    </source>
</reference>
<accession>A0A098DJX6</accession>
<dbReference type="RefSeq" id="XP_011321335.1">
    <property type="nucleotide sequence ID" value="XM_011323033.1"/>
</dbReference>
<accession>I1S608</accession>
<evidence type="ECO:0000313" key="2">
    <source>
        <dbReference type="EnsemblFungi" id="CEF79259"/>
    </source>
</evidence>
<dbReference type="EnsemblFungi" id="CEF79259">
    <property type="protein sequence ID" value="CEF79259"/>
    <property type="gene ID" value="FGRRES_12279"/>
</dbReference>
<evidence type="ECO:0000313" key="3">
    <source>
        <dbReference type="Proteomes" id="UP000070720"/>
    </source>
</evidence>
<reference evidence="2" key="4">
    <citation type="submission" date="2017-01" db="UniProtKB">
        <authorList>
            <consortium name="EnsemblFungi"/>
        </authorList>
    </citation>
    <scope>IDENTIFICATION</scope>
    <source>
        <strain evidence="2">PH-1 / ATCC MYA-4620 / FGSC 9075 / NRRL 31084</strain>
    </source>
</reference>
<protein>
    <submittedName>
        <fullName evidence="1">Chromosome 2, complete genome</fullName>
    </submittedName>
</protein>
<dbReference type="HOGENOM" id="CLU_2073383_0_0_1"/>
<evidence type="ECO:0000313" key="1">
    <source>
        <dbReference type="EMBL" id="CEF79259.1"/>
    </source>
</evidence>
<keyword evidence="3" id="KW-1185">Reference proteome</keyword>
<reference evidence="1 3" key="3">
    <citation type="journal article" date="2015" name="BMC Genomics">
        <title>The completed genome sequence of the pathogenic ascomycete fungus Fusarium graminearum.</title>
        <authorList>
            <person name="King R."/>
            <person name="Urban M."/>
            <person name="Hammond-Kosack M.C."/>
            <person name="Hassani-Pak K."/>
            <person name="Hammond-Kosack K.E."/>
        </authorList>
    </citation>
    <scope>NUCLEOTIDE SEQUENCE [LARGE SCALE GENOMIC DNA]</scope>
    <source>
        <strain evidence="3">ATCC MYA-4620 / CBS 123657 / FGSC 9075 / NRRL 31084 / PH-1</strain>
        <strain evidence="1">PH-1</strain>
    </source>
</reference>
<dbReference type="InParanoid" id="I1S608"/>
<dbReference type="KEGG" id="fgr:FGSG_12279"/>
<organism evidence="1 3">
    <name type="scientific">Gibberella zeae (strain ATCC MYA-4620 / CBS 123657 / FGSC 9075 / NRRL 31084 / PH-1)</name>
    <name type="common">Wheat head blight fungus</name>
    <name type="synonym">Fusarium graminearum</name>
    <dbReference type="NCBI Taxonomy" id="229533"/>
    <lineage>
        <taxon>Eukaryota</taxon>
        <taxon>Fungi</taxon>
        <taxon>Dikarya</taxon>
        <taxon>Ascomycota</taxon>
        <taxon>Pezizomycotina</taxon>
        <taxon>Sordariomycetes</taxon>
        <taxon>Hypocreomycetidae</taxon>
        <taxon>Hypocreales</taxon>
        <taxon>Nectriaceae</taxon>
        <taxon>Fusarium</taxon>
    </lineage>
</organism>
<name>I1S608_GIBZE</name>
<gene>
    <name evidence="1" type="ORF">FGRAMPH1_01T14915</name>
</gene>
<dbReference type="AlphaFoldDB" id="I1S608"/>
<dbReference type="EMBL" id="HG970333">
    <property type="protein sequence ID" value="CEF79259.1"/>
    <property type="molecule type" value="Genomic_DNA"/>
</dbReference>
<proteinExistence type="predicted"/>
<sequence length="118" mass="13607">MACFQKEVRHCTDASSKPRNDPSQHWLYPRFREAVEYFIGFNYVRVYSSNEYCLDYMCKHMLEIRSGMFSTGMLVPCNRQPQGNSESHSGVTKSSSNEITDLWRTVGTYGAIVPIDHL</sequence>
<dbReference type="Proteomes" id="UP000070720">
    <property type="component" value="Chromosome 2"/>
</dbReference>
<reference evidence="2 3" key="2">
    <citation type="journal article" date="2010" name="Nature">
        <title>Comparative genomics reveals mobile pathogenicity chromosomes in Fusarium.</title>
        <authorList>
            <person name="Ma L.J."/>
            <person name="van der Does H.C."/>
            <person name="Borkovich K.A."/>
            <person name="Coleman J.J."/>
            <person name="Daboussi M.J."/>
            <person name="Di Pietro A."/>
            <person name="Dufresne M."/>
            <person name="Freitag M."/>
            <person name="Grabherr M."/>
            <person name="Henrissat B."/>
            <person name="Houterman P.M."/>
            <person name="Kang S."/>
            <person name="Shim W.B."/>
            <person name="Woloshuk C."/>
            <person name="Xie X."/>
            <person name="Xu J.R."/>
            <person name="Antoniw J."/>
            <person name="Baker S.E."/>
            <person name="Bluhm B.H."/>
            <person name="Breakspear A."/>
            <person name="Brown D.W."/>
            <person name="Butchko R.A."/>
            <person name="Chapman S."/>
            <person name="Coulson R."/>
            <person name="Coutinho P.M."/>
            <person name="Danchin E.G."/>
            <person name="Diener A."/>
            <person name="Gale L.R."/>
            <person name="Gardiner D.M."/>
            <person name="Goff S."/>
            <person name="Hammond-Kosack K.E."/>
            <person name="Hilburn K."/>
            <person name="Hua-Van A."/>
            <person name="Jonkers W."/>
            <person name="Kazan K."/>
            <person name="Kodira C.D."/>
            <person name="Koehrsen M."/>
            <person name="Kumar L."/>
            <person name="Lee Y.H."/>
            <person name="Li L."/>
            <person name="Manners J.M."/>
            <person name="Miranda-Saavedra D."/>
            <person name="Mukherjee M."/>
            <person name="Park G."/>
            <person name="Park J."/>
            <person name="Park S.Y."/>
            <person name="Proctor R.H."/>
            <person name="Regev A."/>
            <person name="Ruiz-Roldan M.C."/>
            <person name="Sain D."/>
            <person name="Sakthikumar S."/>
            <person name="Sykes S."/>
            <person name="Schwartz D.C."/>
            <person name="Turgeon B.G."/>
            <person name="Wapinski I."/>
            <person name="Yoder O."/>
            <person name="Young S."/>
            <person name="Zeng Q."/>
            <person name="Zhou S."/>
            <person name="Galagan J."/>
            <person name="Cuomo C.A."/>
            <person name="Kistler H.C."/>
            <person name="Rep M."/>
        </authorList>
    </citation>
    <scope>GENOME REANNOTATION</scope>
    <source>
        <strain evidence="3">ATCC MYA-4620 / CBS 123657 / FGSC 9075 / NRRL 31084 / PH-1</strain>
        <strain evidence="2">PH-1 / ATCC MYA-4620 / FGSC 9075 / NRRL 31084</strain>
    </source>
</reference>
<dbReference type="OrthoDB" id="10485515at2759"/>
<dbReference type="VEuPathDB" id="FungiDB:FGRAMPH1_01G14915"/>